<proteinExistence type="predicted"/>
<accession>A0A3L7JD76</accession>
<dbReference type="EMBL" id="RCWN01000001">
    <property type="protein sequence ID" value="RLQ88414.1"/>
    <property type="molecule type" value="Genomic_DNA"/>
</dbReference>
<protein>
    <submittedName>
        <fullName evidence="1">Uncharacterized protein</fullName>
    </submittedName>
</protein>
<dbReference type="Proteomes" id="UP000281094">
    <property type="component" value="Unassembled WGS sequence"/>
</dbReference>
<name>A0A3L7JD76_9HYPH</name>
<evidence type="ECO:0000313" key="2">
    <source>
        <dbReference type="Proteomes" id="UP000281094"/>
    </source>
</evidence>
<reference evidence="1 2" key="1">
    <citation type="submission" date="2018-10" db="EMBL/GenBank/DDBJ databases">
        <title>Notoacmeibacter sp. M2BS9Y-3-1, whole genome shotgun sequence.</title>
        <authorList>
            <person name="Tuo L."/>
        </authorList>
    </citation>
    <scope>NUCLEOTIDE SEQUENCE [LARGE SCALE GENOMIC DNA]</scope>
    <source>
        <strain evidence="1 2">M2BS9Y-3-1</strain>
    </source>
</reference>
<evidence type="ECO:0000313" key="1">
    <source>
        <dbReference type="EMBL" id="RLQ88414.1"/>
    </source>
</evidence>
<sequence>MARRIKIMTNANTITIVRVPASIGEMVKDLPEKTSANIEELRRAIDLNAIVSYALDSEEITTQTVVAADVSEEDDVTVYVRDLN</sequence>
<comment type="caution">
    <text evidence="1">The sequence shown here is derived from an EMBL/GenBank/DDBJ whole genome shotgun (WGS) entry which is preliminary data.</text>
</comment>
<dbReference type="AlphaFoldDB" id="A0A3L7JD76"/>
<keyword evidence="2" id="KW-1185">Reference proteome</keyword>
<gene>
    <name evidence="1" type="ORF">D8780_09555</name>
</gene>
<organism evidence="1 2">
    <name type="scientific">Notoacmeibacter ruber</name>
    <dbReference type="NCBI Taxonomy" id="2670375"/>
    <lineage>
        <taxon>Bacteria</taxon>
        <taxon>Pseudomonadati</taxon>
        <taxon>Pseudomonadota</taxon>
        <taxon>Alphaproteobacteria</taxon>
        <taxon>Hyphomicrobiales</taxon>
        <taxon>Notoacmeibacteraceae</taxon>
        <taxon>Notoacmeibacter</taxon>
    </lineage>
</organism>